<dbReference type="SUPFAM" id="SSF54762">
    <property type="entry name" value="Signal recognition particle alu RNA binding heterodimer, SRP9/14"/>
    <property type="match status" value="1"/>
</dbReference>
<name>A0AAV5GXX2_9BASI</name>
<evidence type="ECO:0000256" key="1">
    <source>
        <dbReference type="SAM" id="MobiDB-lite"/>
    </source>
</evidence>
<proteinExistence type="predicted"/>
<keyword evidence="3" id="KW-1185">Reference proteome</keyword>
<dbReference type="Proteomes" id="UP001342314">
    <property type="component" value="Unassembled WGS sequence"/>
</dbReference>
<evidence type="ECO:0008006" key="4">
    <source>
        <dbReference type="Google" id="ProtNLM"/>
    </source>
</evidence>
<dbReference type="EMBL" id="BQKY01000015">
    <property type="protein sequence ID" value="GJN93892.1"/>
    <property type="molecule type" value="Genomic_DNA"/>
</dbReference>
<reference evidence="2 3" key="1">
    <citation type="submission" date="2021-12" db="EMBL/GenBank/DDBJ databases">
        <title>High titer production of polyol ester of fatty acids by Rhodotorula paludigena BS15 towards product separation-free biomass refinery.</title>
        <authorList>
            <person name="Mano J."/>
            <person name="Ono H."/>
            <person name="Tanaka T."/>
            <person name="Naito K."/>
            <person name="Sushida H."/>
            <person name="Ike M."/>
            <person name="Tokuyasu K."/>
            <person name="Kitaoka M."/>
        </authorList>
    </citation>
    <scope>NUCLEOTIDE SEQUENCE [LARGE SCALE GENOMIC DNA]</scope>
    <source>
        <strain evidence="2 3">BS15</strain>
    </source>
</reference>
<comment type="caution">
    <text evidence="2">The sequence shown here is derived from an EMBL/GenBank/DDBJ whole genome shotgun (WGS) entry which is preliminary data.</text>
</comment>
<dbReference type="GO" id="GO:0005786">
    <property type="term" value="C:signal recognition particle, endoplasmic reticulum targeting"/>
    <property type="evidence" value="ECO:0007669"/>
    <property type="project" value="TreeGrafter"/>
</dbReference>
<sequence>MLFRDWDRFAQACDVLCQRSTRQTGLLVLRVTDDQTCLTFKARSSVYLNRFDALNRALLRQYQNKRRVAQLAVEAGSRPEVQHVSATVGAEDATAETAPGGAAGTSKAKKRKGKKKTK</sequence>
<organism evidence="2 3">
    <name type="scientific">Rhodotorula paludigena</name>
    <dbReference type="NCBI Taxonomy" id="86838"/>
    <lineage>
        <taxon>Eukaryota</taxon>
        <taxon>Fungi</taxon>
        <taxon>Dikarya</taxon>
        <taxon>Basidiomycota</taxon>
        <taxon>Pucciniomycotina</taxon>
        <taxon>Microbotryomycetes</taxon>
        <taxon>Sporidiobolales</taxon>
        <taxon>Sporidiobolaceae</taxon>
        <taxon>Rhodotorula</taxon>
    </lineage>
</organism>
<dbReference type="InterPro" id="IPR039914">
    <property type="entry name" value="SRP9-like"/>
</dbReference>
<dbReference type="PANTHER" id="PTHR12834:SF12">
    <property type="entry name" value="SIGNAL RECOGNITION PARTICLE 9 KDA PROTEIN"/>
    <property type="match status" value="1"/>
</dbReference>
<feature type="compositionally biased region" description="Low complexity" evidence="1">
    <location>
        <begin position="89"/>
        <end position="106"/>
    </location>
</feature>
<dbReference type="GO" id="GO:0008312">
    <property type="term" value="F:7S RNA binding"/>
    <property type="evidence" value="ECO:0007669"/>
    <property type="project" value="InterPro"/>
</dbReference>
<dbReference type="AlphaFoldDB" id="A0AAV5GXX2"/>
<dbReference type="PANTHER" id="PTHR12834">
    <property type="entry name" value="SIGNAL RECOGNITION PARTICLE 9 KDA PROTEIN"/>
    <property type="match status" value="1"/>
</dbReference>
<feature type="region of interest" description="Disordered" evidence="1">
    <location>
        <begin position="82"/>
        <end position="118"/>
    </location>
</feature>
<dbReference type="GO" id="GO:0006614">
    <property type="term" value="P:SRP-dependent cotranslational protein targeting to membrane"/>
    <property type="evidence" value="ECO:0007669"/>
    <property type="project" value="InterPro"/>
</dbReference>
<gene>
    <name evidence="2" type="ORF">Rhopal_006951-T1</name>
</gene>
<accession>A0AAV5GXX2</accession>
<feature type="compositionally biased region" description="Basic residues" evidence="1">
    <location>
        <begin position="107"/>
        <end position="118"/>
    </location>
</feature>
<dbReference type="InterPro" id="IPR009018">
    <property type="entry name" value="Signal_recog_particle_SRP9/14"/>
</dbReference>
<protein>
    <recommendedName>
        <fullName evidence="4">Signal recognition particle, SRP9/SRP14 subunit</fullName>
    </recommendedName>
</protein>
<dbReference type="Gene3D" id="3.30.720.10">
    <property type="entry name" value="Signal recognition particle alu RNA binding heterodimer, srp9/1"/>
    <property type="match status" value="1"/>
</dbReference>
<evidence type="ECO:0000313" key="3">
    <source>
        <dbReference type="Proteomes" id="UP001342314"/>
    </source>
</evidence>
<evidence type="ECO:0000313" key="2">
    <source>
        <dbReference type="EMBL" id="GJN93892.1"/>
    </source>
</evidence>